<evidence type="ECO:0000256" key="1">
    <source>
        <dbReference type="SAM" id="Phobius"/>
    </source>
</evidence>
<reference evidence="3 5" key="2">
    <citation type="submission" date="2023-11" db="EMBL/GenBank/DDBJ databases">
        <title>MicrobeMod: A computational toolkit for identifying prokaryotic methylation and restriction-modification with nanopore sequencing.</title>
        <authorList>
            <person name="Crits-Christoph A."/>
            <person name="Kang S.C."/>
            <person name="Lee H."/>
            <person name="Ostrov N."/>
        </authorList>
    </citation>
    <scope>NUCLEOTIDE SEQUENCE [LARGE SCALE GENOMIC DNA]</scope>
    <source>
        <strain evidence="3 5">ATCC 23090</strain>
    </source>
</reference>
<dbReference type="EMBL" id="CP140154">
    <property type="protein sequence ID" value="WQG90447.1"/>
    <property type="molecule type" value="Genomic_DNA"/>
</dbReference>
<dbReference type="RefSeq" id="WP_072365043.1">
    <property type="nucleotide sequence ID" value="NZ_CP139972.1"/>
</dbReference>
<dbReference type="EMBL" id="FPIZ01000026">
    <property type="protein sequence ID" value="SFW85456.1"/>
    <property type="molecule type" value="Genomic_DNA"/>
</dbReference>
<evidence type="ECO:0000313" key="3">
    <source>
        <dbReference type="EMBL" id="WQG90447.1"/>
    </source>
</evidence>
<dbReference type="Proteomes" id="UP000183788">
    <property type="component" value="Unassembled WGS sequence"/>
</dbReference>
<evidence type="ECO:0000313" key="2">
    <source>
        <dbReference type="EMBL" id="SFW85456.1"/>
    </source>
</evidence>
<dbReference type="OrthoDB" id="673691at2"/>
<name>A0A1K1SM09_9BACT</name>
<organism evidence="2 4">
    <name type="scientific">Chitinophaga sancti</name>
    <dbReference type="NCBI Taxonomy" id="1004"/>
    <lineage>
        <taxon>Bacteria</taxon>
        <taxon>Pseudomonadati</taxon>
        <taxon>Bacteroidota</taxon>
        <taxon>Chitinophagia</taxon>
        <taxon>Chitinophagales</taxon>
        <taxon>Chitinophagaceae</taxon>
        <taxon>Chitinophaga</taxon>
    </lineage>
</organism>
<evidence type="ECO:0000313" key="4">
    <source>
        <dbReference type="Proteomes" id="UP000183788"/>
    </source>
</evidence>
<reference evidence="2 4" key="1">
    <citation type="submission" date="2016-11" db="EMBL/GenBank/DDBJ databases">
        <authorList>
            <person name="Jaros S."/>
            <person name="Januszkiewicz K."/>
            <person name="Wedrychowicz H."/>
        </authorList>
    </citation>
    <scope>NUCLEOTIDE SEQUENCE [LARGE SCALE GENOMIC DNA]</scope>
    <source>
        <strain evidence="2 4">DSM 784</strain>
    </source>
</reference>
<proteinExistence type="predicted"/>
<keyword evidence="5" id="KW-1185">Reference proteome</keyword>
<keyword evidence="1" id="KW-0472">Membrane</keyword>
<gene>
    <name evidence="2" type="ORF">SAMN05661012_05745</name>
    <name evidence="3" type="ORF">SR876_02990</name>
</gene>
<evidence type="ECO:0000313" key="5">
    <source>
        <dbReference type="Proteomes" id="UP001326715"/>
    </source>
</evidence>
<protein>
    <submittedName>
        <fullName evidence="2">Uncharacterized protein</fullName>
    </submittedName>
</protein>
<feature type="transmembrane region" description="Helical" evidence="1">
    <location>
        <begin position="7"/>
        <end position="26"/>
    </location>
</feature>
<keyword evidence="1" id="KW-0812">Transmembrane</keyword>
<keyword evidence="1" id="KW-1133">Transmembrane helix</keyword>
<dbReference type="AlphaFoldDB" id="A0A1K1SM09"/>
<sequence length="148" mass="16887">MKRYKYLIIILSSFIILVGLLVFFSIPGKDAYTTSNIIEINYPENGAKAFIYFKNLGISADHQMVFISGSKNENFTPNESADYIYKGVDALYYKQQKDTLFIYCAMAPAIPVNYSGAIKIVQIELGNIEMMDLYHDDNYLKKGLHKVQ</sequence>
<dbReference type="Proteomes" id="UP001326715">
    <property type="component" value="Chromosome"/>
</dbReference>
<accession>A0A1K1SM09</accession>